<evidence type="ECO:0000313" key="7">
    <source>
        <dbReference type="EMBL" id="SSC13254.1"/>
    </source>
</evidence>
<keyword evidence="4 6" id="KW-0808">Transferase</keyword>
<dbReference type="AlphaFoldDB" id="A0A7Z7LFZ8"/>
<dbReference type="SUPFAM" id="SSF53335">
    <property type="entry name" value="S-adenosyl-L-methionine-dependent methyltransferases"/>
    <property type="match status" value="1"/>
</dbReference>
<dbReference type="Pfam" id="PF02527">
    <property type="entry name" value="GidB"/>
    <property type="match status" value="1"/>
</dbReference>
<evidence type="ECO:0000256" key="3">
    <source>
        <dbReference type="ARBA" id="ARBA00022603"/>
    </source>
</evidence>
<dbReference type="EC" id="2.1.1.-" evidence="6"/>
<gene>
    <name evidence="6 7" type="primary">rsmG</name>
    <name evidence="7" type="ORF">MESINF_1810</name>
</gene>
<dbReference type="InterPro" id="IPR003682">
    <property type="entry name" value="rRNA_ssu_MeTfrase_G"/>
</dbReference>
<evidence type="ECO:0000256" key="1">
    <source>
        <dbReference type="ARBA" id="ARBA00022490"/>
    </source>
</evidence>
<name>A0A7Z7LFZ8_9BACT</name>
<keyword evidence="5 6" id="KW-0949">S-adenosyl-L-methionine</keyword>
<evidence type="ECO:0000256" key="5">
    <source>
        <dbReference type="ARBA" id="ARBA00022691"/>
    </source>
</evidence>
<feature type="binding site" evidence="6">
    <location>
        <position position="63"/>
    </location>
    <ligand>
        <name>S-adenosyl-L-methionine</name>
        <dbReference type="ChEBI" id="CHEBI:59789"/>
    </ligand>
</feature>
<protein>
    <recommendedName>
        <fullName evidence="6">Ribosomal RNA small subunit methyltransferase G</fullName>
        <ecNumber evidence="6">2.1.1.-</ecNumber>
    </recommendedName>
    <alternativeName>
        <fullName evidence="6">16S rRNA 7-methylguanosine methyltransferase</fullName>
        <shortName evidence="6">16S rRNA m7G methyltransferase</shortName>
    </alternativeName>
</protein>
<feature type="binding site" evidence="6">
    <location>
        <begin position="114"/>
        <end position="115"/>
    </location>
    <ligand>
        <name>S-adenosyl-L-methionine</name>
        <dbReference type="ChEBI" id="CHEBI:59789"/>
    </ligand>
</feature>
<proteinExistence type="inferred from homology"/>
<organism evidence="7 8">
    <name type="scientific">Mesotoga infera</name>
    <dbReference type="NCBI Taxonomy" id="1236046"/>
    <lineage>
        <taxon>Bacteria</taxon>
        <taxon>Thermotogati</taxon>
        <taxon>Thermotogota</taxon>
        <taxon>Thermotogae</taxon>
        <taxon>Kosmotogales</taxon>
        <taxon>Kosmotogaceae</taxon>
        <taxon>Mesotoga</taxon>
    </lineage>
</organism>
<dbReference type="Proteomes" id="UP000250796">
    <property type="component" value="Chromosome MESINF"/>
</dbReference>
<keyword evidence="8" id="KW-1185">Reference proteome</keyword>
<comment type="similarity">
    <text evidence="6">Belongs to the methyltransferase superfamily. RNA methyltransferase RsmG family.</text>
</comment>
<keyword evidence="2 6" id="KW-0698">rRNA processing</keyword>
<comment type="subcellular location">
    <subcellularLocation>
        <location evidence="6">Cytoplasm</location>
    </subcellularLocation>
</comment>
<dbReference type="GO" id="GO:0070043">
    <property type="term" value="F:rRNA (guanine-N7-)-methyltransferase activity"/>
    <property type="evidence" value="ECO:0007669"/>
    <property type="project" value="UniProtKB-UniRule"/>
</dbReference>
<dbReference type="GO" id="GO:0005829">
    <property type="term" value="C:cytosol"/>
    <property type="evidence" value="ECO:0007669"/>
    <property type="project" value="TreeGrafter"/>
</dbReference>
<dbReference type="PANTHER" id="PTHR31760:SF0">
    <property type="entry name" value="S-ADENOSYL-L-METHIONINE-DEPENDENT METHYLTRANSFERASES SUPERFAMILY PROTEIN"/>
    <property type="match status" value="1"/>
</dbReference>
<evidence type="ECO:0000256" key="4">
    <source>
        <dbReference type="ARBA" id="ARBA00022679"/>
    </source>
</evidence>
<evidence type="ECO:0000313" key="8">
    <source>
        <dbReference type="Proteomes" id="UP000250796"/>
    </source>
</evidence>
<dbReference type="Gene3D" id="3.40.50.150">
    <property type="entry name" value="Vaccinia Virus protein VP39"/>
    <property type="match status" value="1"/>
</dbReference>
<evidence type="ECO:0000256" key="2">
    <source>
        <dbReference type="ARBA" id="ARBA00022552"/>
    </source>
</evidence>
<dbReference type="EMBL" id="LS974202">
    <property type="protein sequence ID" value="SSC13254.1"/>
    <property type="molecule type" value="Genomic_DNA"/>
</dbReference>
<dbReference type="RefSeq" id="WP_169699424.1">
    <property type="nucleotide sequence ID" value="NZ_LS974202.1"/>
</dbReference>
<dbReference type="NCBIfam" id="TIGR00138">
    <property type="entry name" value="rsmG_gidB"/>
    <property type="match status" value="1"/>
</dbReference>
<feature type="binding site" evidence="6">
    <location>
        <position position="130"/>
    </location>
    <ligand>
        <name>S-adenosyl-L-methionine</name>
        <dbReference type="ChEBI" id="CHEBI:59789"/>
    </ligand>
</feature>
<dbReference type="PANTHER" id="PTHR31760">
    <property type="entry name" value="S-ADENOSYL-L-METHIONINE-DEPENDENT METHYLTRANSFERASES SUPERFAMILY PROTEIN"/>
    <property type="match status" value="1"/>
</dbReference>
<keyword evidence="1 6" id="KW-0963">Cytoplasm</keyword>
<dbReference type="KEGG" id="minf:MESINF_1810"/>
<accession>A0A7Z7LFZ8</accession>
<comment type="caution">
    <text evidence="6">Lacks conserved residue(s) required for the propagation of feature annotation.</text>
</comment>
<sequence length="222" mass="24730">MNFWDSFSSDICERFQRLVDLLISSPHNLTSVKDREKAMIIHIEDSLLAFEGRKLEGSYIDIGSGGGIPGLVLAIAFPETEWVLVDSITKKVREIERFSSILSLSNVTAVASRIEEYSKESSRFDGAVMRAVARGDVALELAAPLIERGGVIYLYKGPGWEDEKRFAFLASAKLGLQFRDEMSYRLSDGSSRKLVIFKKVSETPKGFPRKPGMASKFPLGEK</sequence>
<keyword evidence="3 6" id="KW-0489">Methyltransferase</keyword>
<dbReference type="HAMAP" id="MF_00074">
    <property type="entry name" value="16SrRNA_methyltr_G"/>
    <property type="match status" value="1"/>
</dbReference>
<comment type="function">
    <text evidence="6">Specifically methylates the N7 position of a guanine in 16S rRNA.</text>
</comment>
<reference evidence="7 8" key="1">
    <citation type="submission" date="2017-01" db="EMBL/GenBank/DDBJ databases">
        <authorList>
            <person name="Erauso G."/>
        </authorList>
    </citation>
    <scope>NUCLEOTIDE SEQUENCE [LARGE SCALE GENOMIC DNA]</scope>
    <source>
        <strain evidence="7">MESINF1</strain>
    </source>
</reference>
<dbReference type="InterPro" id="IPR029063">
    <property type="entry name" value="SAM-dependent_MTases_sf"/>
</dbReference>
<evidence type="ECO:0000256" key="6">
    <source>
        <dbReference type="HAMAP-Rule" id="MF_00074"/>
    </source>
</evidence>